<proteinExistence type="predicted"/>
<accession>A0AAD9U0K4</accession>
<dbReference type="Proteomes" id="UP001280121">
    <property type="component" value="Unassembled WGS sequence"/>
</dbReference>
<evidence type="ECO:0000313" key="1">
    <source>
        <dbReference type="EMBL" id="KAK2645184.1"/>
    </source>
</evidence>
<organism evidence="1 2">
    <name type="scientific">Dipteronia dyeriana</name>
    <dbReference type="NCBI Taxonomy" id="168575"/>
    <lineage>
        <taxon>Eukaryota</taxon>
        <taxon>Viridiplantae</taxon>
        <taxon>Streptophyta</taxon>
        <taxon>Embryophyta</taxon>
        <taxon>Tracheophyta</taxon>
        <taxon>Spermatophyta</taxon>
        <taxon>Magnoliopsida</taxon>
        <taxon>eudicotyledons</taxon>
        <taxon>Gunneridae</taxon>
        <taxon>Pentapetalae</taxon>
        <taxon>rosids</taxon>
        <taxon>malvids</taxon>
        <taxon>Sapindales</taxon>
        <taxon>Sapindaceae</taxon>
        <taxon>Hippocastanoideae</taxon>
        <taxon>Acereae</taxon>
        <taxon>Dipteronia</taxon>
    </lineage>
</organism>
<evidence type="ECO:0000313" key="2">
    <source>
        <dbReference type="Proteomes" id="UP001280121"/>
    </source>
</evidence>
<sequence>MKYSNQKVNIKALYPSKLNGKEQGNSIISKKNIYIGYLFKSYTSSIRVSLRALLSSTITSASDKSDGEIGVVVVEAQSLELARSSAVLAMAWNGKDVQEWHKHIAYRVAIYALLKMAIEVEVLLSHEHHNNPSPVKTILTRKLYTVEEYIESQLIIRNPELVQLFRDVELPHCMATLVLFAYLVRMTRIFLSNKGIKNFDELINEFLRCNFAILLAPELSRIYKKKNVIKHIQLL</sequence>
<name>A0AAD9U0K4_9ROSI</name>
<protein>
    <submittedName>
        <fullName evidence="1">Uncharacterized protein</fullName>
    </submittedName>
</protein>
<reference evidence="1" key="1">
    <citation type="journal article" date="2023" name="Plant J.">
        <title>Genome sequences and population genomics provide insights into the demographic history, inbreeding, and mutation load of two 'living fossil' tree species of Dipteronia.</title>
        <authorList>
            <person name="Feng Y."/>
            <person name="Comes H.P."/>
            <person name="Chen J."/>
            <person name="Zhu S."/>
            <person name="Lu R."/>
            <person name="Zhang X."/>
            <person name="Li P."/>
            <person name="Qiu J."/>
            <person name="Olsen K.M."/>
            <person name="Qiu Y."/>
        </authorList>
    </citation>
    <scope>NUCLEOTIDE SEQUENCE</scope>
    <source>
        <strain evidence="1">KIB01</strain>
    </source>
</reference>
<dbReference type="AlphaFoldDB" id="A0AAD9U0K4"/>
<comment type="caution">
    <text evidence="1">The sequence shown here is derived from an EMBL/GenBank/DDBJ whole genome shotgun (WGS) entry which is preliminary data.</text>
</comment>
<keyword evidence="2" id="KW-1185">Reference proteome</keyword>
<gene>
    <name evidence="1" type="ORF">Ddye_020379</name>
</gene>
<dbReference type="EMBL" id="JANJYI010000006">
    <property type="protein sequence ID" value="KAK2645184.1"/>
    <property type="molecule type" value="Genomic_DNA"/>
</dbReference>